<evidence type="ECO:0000313" key="1">
    <source>
        <dbReference type="EMBL" id="KAL3312373.1"/>
    </source>
</evidence>
<organism evidence="1 2">
    <name type="scientific">Cichlidogyrus casuarinus</name>
    <dbReference type="NCBI Taxonomy" id="1844966"/>
    <lineage>
        <taxon>Eukaryota</taxon>
        <taxon>Metazoa</taxon>
        <taxon>Spiralia</taxon>
        <taxon>Lophotrochozoa</taxon>
        <taxon>Platyhelminthes</taxon>
        <taxon>Monogenea</taxon>
        <taxon>Monopisthocotylea</taxon>
        <taxon>Dactylogyridea</taxon>
        <taxon>Ancyrocephalidae</taxon>
        <taxon>Cichlidogyrus</taxon>
    </lineage>
</organism>
<evidence type="ECO:0000313" key="2">
    <source>
        <dbReference type="Proteomes" id="UP001626550"/>
    </source>
</evidence>
<proteinExistence type="predicted"/>
<dbReference type="AlphaFoldDB" id="A0ABD2PZ51"/>
<accession>A0ABD2PZ51</accession>
<gene>
    <name evidence="1" type="ORF">Ciccas_009036</name>
</gene>
<reference evidence="1 2" key="1">
    <citation type="submission" date="2024-11" db="EMBL/GenBank/DDBJ databases">
        <title>Adaptive evolution of stress response genes in parasites aligns with host niche diversity.</title>
        <authorList>
            <person name="Hahn C."/>
            <person name="Resl P."/>
        </authorList>
    </citation>
    <scope>NUCLEOTIDE SEQUENCE [LARGE SCALE GENOMIC DNA]</scope>
    <source>
        <strain evidence="1">EGGRZ-B1_66</strain>
        <tissue evidence="1">Body</tissue>
    </source>
</reference>
<name>A0ABD2PZ51_9PLAT</name>
<dbReference type="EMBL" id="JBJKFK010001725">
    <property type="protein sequence ID" value="KAL3312373.1"/>
    <property type="molecule type" value="Genomic_DNA"/>
</dbReference>
<comment type="caution">
    <text evidence="1">The sequence shown here is derived from an EMBL/GenBank/DDBJ whole genome shotgun (WGS) entry which is preliminary data.</text>
</comment>
<keyword evidence="2" id="KW-1185">Reference proteome</keyword>
<protein>
    <submittedName>
        <fullName evidence="1">Uncharacterized protein</fullName>
    </submittedName>
</protein>
<sequence>MAEAVQSLTNLLDEISGSQTSGIANKVDDNARYLITNRIFFPCPLEQLKSILVKSEQTISADVLEMLDNLMSDLGQIIRFPFEKERLENLSFTVAKFIFTEFLTLDSKLLIVHKLCYVINQVLAIILTGKSLSSYQKSHANIMNTVQAIISKTKPSLETQKNELAKSMYKVLDNHLKKYNKNKNKRKHAIWIGKFALHMLSMSKTLSYWTLMIPTMRLSQKDIQKFKIQWVDSGSSSFESNIKKWLQLIFAGELKRRDSISENEESVYFEFAIEQEKV</sequence>
<dbReference type="Proteomes" id="UP001626550">
    <property type="component" value="Unassembled WGS sequence"/>
</dbReference>